<feature type="domain" description="Fungal lipase-type" evidence="1">
    <location>
        <begin position="106"/>
        <end position="232"/>
    </location>
</feature>
<reference evidence="2 3" key="1">
    <citation type="submission" date="2021-08" db="EMBL/GenBank/DDBJ databases">
        <title>Stenotrophomonas forensis sp. nov., isolated from contaminated viral transport media.</title>
        <authorList>
            <person name="Nguyen S.V."/>
            <person name="Edwards D."/>
            <person name="Scott S."/>
            <person name="Doss J."/>
            <person name="Merid S."/>
            <person name="Zelaya E."/>
            <person name="Maza C."/>
            <person name="Mann M."/>
            <person name="Hamilton B."/>
            <person name="Blackwell R."/>
            <person name="Tran A."/>
            <person name="Hauser J."/>
        </authorList>
    </citation>
    <scope>NUCLEOTIDE SEQUENCE [LARGE SCALE GENOMIC DNA]</scope>
    <source>
        <strain evidence="2 3">DFS-20110405</strain>
    </source>
</reference>
<dbReference type="Gene3D" id="3.40.50.1820">
    <property type="entry name" value="alpha/beta hydrolase"/>
    <property type="match status" value="1"/>
</dbReference>
<evidence type="ECO:0000313" key="3">
    <source>
        <dbReference type="Proteomes" id="UP001216828"/>
    </source>
</evidence>
<dbReference type="Pfam" id="PF01764">
    <property type="entry name" value="Lipase_3"/>
    <property type="match status" value="1"/>
</dbReference>
<dbReference type="SUPFAM" id="SSF53474">
    <property type="entry name" value="alpha/beta-Hydrolases"/>
    <property type="match status" value="1"/>
</dbReference>
<dbReference type="PANTHER" id="PTHR45856:SF11">
    <property type="entry name" value="FUNGAL LIPASE-LIKE DOMAIN-CONTAINING PROTEIN"/>
    <property type="match status" value="1"/>
</dbReference>
<name>A0ABY7XUK7_9GAMM</name>
<gene>
    <name evidence="2" type="ORF">K5L94_11865</name>
</gene>
<evidence type="ECO:0000259" key="1">
    <source>
        <dbReference type="Pfam" id="PF01764"/>
    </source>
</evidence>
<dbReference type="InterPro" id="IPR051218">
    <property type="entry name" value="Sec_MonoDiacylglyc_Lipase"/>
</dbReference>
<proteinExistence type="predicted"/>
<protein>
    <recommendedName>
        <fullName evidence="1">Fungal lipase-type domain-containing protein</fullName>
    </recommendedName>
</protein>
<sequence length="317" mass="34818">MCALSEVSALLSRLQGQVRVEDPVVRYLGALFAELAYYHVPEAELDDSKRALLIPCESYQDLVQSGSRPNVLKLVNQVEIPESDTFIVTSPGVIVVGVRVHRTLFLGFRGTQFLFDWSINLRSSRISLSRWAGRSDRFHEGFAMEAIRISQQIDGKLFEMGRGSFDNVVFSGHSLGGAVAAISALILEWPRSAVCLMGAPRYCNLSALASGYRQLPMQVRRAGDGVPTVPPKFLGYADHLRQISTDGSAYSEPDHFSGLFGGFVRWAAFLVSGAKSHSVESYRKEMGRAAGAAKAESDLTWHPRLTNAHVRKSKSAP</sequence>
<keyword evidence="3" id="KW-1185">Reference proteome</keyword>
<dbReference type="InterPro" id="IPR002921">
    <property type="entry name" value="Fungal_lipase-type"/>
</dbReference>
<evidence type="ECO:0000313" key="2">
    <source>
        <dbReference type="EMBL" id="WDM61851.1"/>
    </source>
</evidence>
<dbReference type="PANTHER" id="PTHR45856">
    <property type="entry name" value="ALPHA/BETA-HYDROLASES SUPERFAMILY PROTEIN"/>
    <property type="match status" value="1"/>
</dbReference>
<accession>A0ABY7XUK7</accession>
<dbReference type="EMBL" id="CP082270">
    <property type="protein sequence ID" value="WDM61851.1"/>
    <property type="molecule type" value="Genomic_DNA"/>
</dbReference>
<dbReference type="RefSeq" id="WP_187299766.1">
    <property type="nucleotide sequence ID" value="NZ_CP082270.1"/>
</dbReference>
<dbReference type="InterPro" id="IPR029058">
    <property type="entry name" value="AB_hydrolase_fold"/>
</dbReference>
<organism evidence="2 3">
    <name type="scientific">Stenotrophomonas forensis</name>
    <dbReference type="NCBI Taxonomy" id="2871169"/>
    <lineage>
        <taxon>Bacteria</taxon>
        <taxon>Pseudomonadati</taxon>
        <taxon>Pseudomonadota</taxon>
        <taxon>Gammaproteobacteria</taxon>
        <taxon>Lysobacterales</taxon>
        <taxon>Lysobacteraceae</taxon>
        <taxon>Stenotrophomonas</taxon>
        <taxon>Stenotrophomonas maltophilia group</taxon>
    </lineage>
</organism>
<dbReference type="Proteomes" id="UP001216828">
    <property type="component" value="Chromosome"/>
</dbReference>